<dbReference type="Gene3D" id="3.90.25.10">
    <property type="entry name" value="UDP-galactose 4-epimerase, domain 1"/>
    <property type="match status" value="1"/>
</dbReference>
<dbReference type="PANTHER" id="PTHR47129">
    <property type="entry name" value="QUINONE OXIDOREDUCTASE 2"/>
    <property type="match status" value="1"/>
</dbReference>
<name>A0AAN6RHC0_9PLEO</name>
<evidence type="ECO:0000259" key="1">
    <source>
        <dbReference type="Pfam" id="PF05368"/>
    </source>
</evidence>
<dbReference type="InterPro" id="IPR052718">
    <property type="entry name" value="NmrA-type_oxidoreductase"/>
</dbReference>
<sequence length="315" mass="34678">MQSGSIAIFPASGGIGGSTYRHLLDLVDASKVILVARSPDKIPKEYTKAGAITRYGDYDKLETLDNAFDGARYLNLISYASIDHEYRFKVQKYAIDAAVRSGIKHIFYSSLGFAGNYTDSVAFVMQAHLDTERYLAQLAAKDPSFTFTVVRQGLYTESYGLYLAFLDLSNPPIELSIPHDGKGPGISWVKRDELGEGTAHLLADYAQNSTTFPYINETLLLSGPQAISIEASVEIISRVTGKNIKIRQCSVDEWASQDSAREASSYLAGDMAKRWATAYDALRRGEGAVVTGHLRRLIDREPETFEKTIASMMAS</sequence>
<evidence type="ECO:0000313" key="3">
    <source>
        <dbReference type="Proteomes" id="UP001280581"/>
    </source>
</evidence>
<dbReference type="Pfam" id="PF05368">
    <property type="entry name" value="NmrA"/>
    <property type="match status" value="1"/>
</dbReference>
<gene>
    <name evidence="2" type="ORF">GRF29_106g1827449</name>
</gene>
<comment type="caution">
    <text evidence="2">The sequence shown here is derived from an EMBL/GenBank/DDBJ whole genome shotgun (WGS) entry which is preliminary data.</text>
</comment>
<dbReference type="AlphaFoldDB" id="A0AAN6RHC0"/>
<dbReference type="InterPro" id="IPR008030">
    <property type="entry name" value="NmrA-like"/>
</dbReference>
<dbReference type="EMBL" id="WVTA01000010">
    <property type="protein sequence ID" value="KAK3204128.1"/>
    <property type="molecule type" value="Genomic_DNA"/>
</dbReference>
<evidence type="ECO:0000313" key="2">
    <source>
        <dbReference type="EMBL" id="KAK3204128.1"/>
    </source>
</evidence>
<feature type="domain" description="NmrA-like" evidence="1">
    <location>
        <begin position="4"/>
        <end position="250"/>
    </location>
</feature>
<organism evidence="2 3">
    <name type="scientific">Pseudopithomyces chartarum</name>
    <dbReference type="NCBI Taxonomy" id="1892770"/>
    <lineage>
        <taxon>Eukaryota</taxon>
        <taxon>Fungi</taxon>
        <taxon>Dikarya</taxon>
        <taxon>Ascomycota</taxon>
        <taxon>Pezizomycotina</taxon>
        <taxon>Dothideomycetes</taxon>
        <taxon>Pleosporomycetidae</taxon>
        <taxon>Pleosporales</taxon>
        <taxon>Massarineae</taxon>
        <taxon>Didymosphaeriaceae</taxon>
        <taxon>Pseudopithomyces</taxon>
    </lineage>
</organism>
<proteinExistence type="predicted"/>
<accession>A0AAN6RHC0</accession>
<dbReference type="SUPFAM" id="SSF51735">
    <property type="entry name" value="NAD(P)-binding Rossmann-fold domains"/>
    <property type="match status" value="1"/>
</dbReference>
<dbReference type="Gene3D" id="3.40.50.720">
    <property type="entry name" value="NAD(P)-binding Rossmann-like Domain"/>
    <property type="match status" value="1"/>
</dbReference>
<dbReference type="InterPro" id="IPR036291">
    <property type="entry name" value="NAD(P)-bd_dom_sf"/>
</dbReference>
<keyword evidence="3" id="KW-1185">Reference proteome</keyword>
<dbReference type="Proteomes" id="UP001280581">
    <property type="component" value="Unassembled WGS sequence"/>
</dbReference>
<reference evidence="2 3" key="1">
    <citation type="submission" date="2021-02" db="EMBL/GenBank/DDBJ databases">
        <title>Genome assembly of Pseudopithomyces chartarum.</title>
        <authorList>
            <person name="Jauregui R."/>
            <person name="Singh J."/>
            <person name="Voisey C."/>
        </authorList>
    </citation>
    <scope>NUCLEOTIDE SEQUENCE [LARGE SCALE GENOMIC DNA]</scope>
    <source>
        <strain evidence="2 3">AGR01</strain>
    </source>
</reference>
<dbReference type="PANTHER" id="PTHR47129:SF1">
    <property type="entry name" value="NMRA-LIKE DOMAIN-CONTAINING PROTEIN"/>
    <property type="match status" value="1"/>
</dbReference>
<protein>
    <recommendedName>
        <fullName evidence="1">NmrA-like domain-containing protein</fullName>
    </recommendedName>
</protein>